<name>A0A017HST7_9RHOB</name>
<dbReference type="InterPro" id="IPR043129">
    <property type="entry name" value="ATPase_NBD"/>
</dbReference>
<comment type="similarity">
    <text evidence="1">Belongs to the ROK (NagC/XylR) family.</text>
</comment>
<dbReference type="PANTHER" id="PTHR18964:SF149">
    <property type="entry name" value="BIFUNCTIONAL UDP-N-ACETYLGLUCOSAMINE 2-EPIMERASE_N-ACETYLMANNOSAMINE KINASE"/>
    <property type="match status" value="1"/>
</dbReference>
<dbReference type="Pfam" id="PF00480">
    <property type="entry name" value="ROK"/>
    <property type="match status" value="1"/>
</dbReference>
<dbReference type="Proteomes" id="UP000019666">
    <property type="component" value="Unassembled WGS sequence"/>
</dbReference>
<evidence type="ECO:0000313" key="3">
    <source>
        <dbReference type="Proteomes" id="UP000019666"/>
    </source>
</evidence>
<sequence>MAESLAIGIDLGGTQVRAALVEGGTLLARAAEPTDAAGGPEAVLRQMTVLIARVAPEGREVRGIGICSPGPLDSETGTILNIPTLPGWDGLPLRGILAERTGLPVVLENDGIAAAFGEWRHGAGRGLRHLVYVTVSTGIGGGVVLDGRLLHGRRGMAGHVGHLPLAVDGPACACGAPGCFEALASGSALGAAARKAVRGQPESRLSGRDPEGLTARDVVAAAREGDALALRLLGLEARWLGLGFVGLLHLYSPEAIVMGGGVAEAFDLLETEIHATIRSRAMAAFRDVPVMKAGLGGNSGLIGAAALALDGSQGGPR</sequence>
<dbReference type="PROSITE" id="PS01125">
    <property type="entry name" value="ROK"/>
    <property type="match status" value="1"/>
</dbReference>
<evidence type="ECO:0000313" key="2">
    <source>
        <dbReference type="EMBL" id="EYD77223.1"/>
    </source>
</evidence>
<dbReference type="OrthoDB" id="9810372at2"/>
<gene>
    <name evidence="2" type="ORF">Rumeso_01170</name>
</gene>
<dbReference type="STRING" id="442562.Rumeso_01170"/>
<proteinExistence type="inferred from homology"/>
<dbReference type="Gene3D" id="3.30.420.40">
    <property type="match status" value="2"/>
</dbReference>
<organism evidence="2 3">
    <name type="scientific">Rubellimicrobium mesophilum DSM 19309</name>
    <dbReference type="NCBI Taxonomy" id="442562"/>
    <lineage>
        <taxon>Bacteria</taxon>
        <taxon>Pseudomonadati</taxon>
        <taxon>Pseudomonadota</taxon>
        <taxon>Alphaproteobacteria</taxon>
        <taxon>Rhodobacterales</taxon>
        <taxon>Roseobacteraceae</taxon>
        <taxon>Rubellimicrobium</taxon>
    </lineage>
</organism>
<keyword evidence="3" id="KW-1185">Reference proteome</keyword>
<dbReference type="PATRIC" id="fig|442562.3.peg.1160"/>
<dbReference type="EMBL" id="AOSK01000032">
    <property type="protein sequence ID" value="EYD77223.1"/>
    <property type="molecule type" value="Genomic_DNA"/>
</dbReference>
<comment type="caution">
    <text evidence="2">The sequence shown here is derived from an EMBL/GenBank/DDBJ whole genome shotgun (WGS) entry which is preliminary data.</text>
</comment>
<dbReference type="HOGENOM" id="CLU_036604_0_4_5"/>
<dbReference type="AlphaFoldDB" id="A0A017HST7"/>
<evidence type="ECO:0000256" key="1">
    <source>
        <dbReference type="ARBA" id="ARBA00006479"/>
    </source>
</evidence>
<protein>
    <submittedName>
        <fullName evidence="2">Putative ROK-family transcriptional regulator</fullName>
    </submittedName>
</protein>
<dbReference type="PANTHER" id="PTHR18964">
    <property type="entry name" value="ROK (REPRESSOR, ORF, KINASE) FAMILY"/>
    <property type="match status" value="1"/>
</dbReference>
<dbReference type="RefSeq" id="WP_037279443.1">
    <property type="nucleotide sequence ID" value="NZ_KK088561.1"/>
</dbReference>
<dbReference type="SUPFAM" id="SSF53067">
    <property type="entry name" value="Actin-like ATPase domain"/>
    <property type="match status" value="1"/>
</dbReference>
<dbReference type="InterPro" id="IPR049874">
    <property type="entry name" value="ROK_cs"/>
</dbReference>
<dbReference type="InterPro" id="IPR000600">
    <property type="entry name" value="ROK"/>
</dbReference>
<reference evidence="2 3" key="1">
    <citation type="submission" date="2013-02" db="EMBL/GenBank/DDBJ databases">
        <authorList>
            <person name="Fiebig A."/>
            <person name="Goeker M."/>
            <person name="Klenk H.-P.P."/>
        </authorList>
    </citation>
    <scope>NUCLEOTIDE SEQUENCE [LARGE SCALE GENOMIC DNA]</scope>
    <source>
        <strain evidence="2 3">DSM 19309</strain>
    </source>
</reference>
<accession>A0A017HST7</accession>